<dbReference type="CDD" id="cd07377">
    <property type="entry name" value="WHTH_GntR"/>
    <property type="match status" value="1"/>
</dbReference>
<dbReference type="PANTHER" id="PTHR43537:SF5">
    <property type="entry name" value="UXU OPERON TRANSCRIPTIONAL REGULATOR"/>
    <property type="match status" value="1"/>
</dbReference>
<dbReference type="Pfam" id="PF00392">
    <property type="entry name" value="GntR"/>
    <property type="match status" value="1"/>
</dbReference>
<dbReference type="AlphaFoldDB" id="A0A7H1BH67"/>
<dbReference type="InterPro" id="IPR036388">
    <property type="entry name" value="WH-like_DNA-bd_sf"/>
</dbReference>
<dbReference type="PRINTS" id="PR00035">
    <property type="entry name" value="HTHGNTR"/>
</dbReference>
<dbReference type="EMBL" id="CP061281">
    <property type="protein sequence ID" value="QNS08072.1"/>
    <property type="molecule type" value="Genomic_DNA"/>
</dbReference>
<organism evidence="6 7">
    <name type="scientific">Streptomyces xanthii</name>
    <dbReference type="NCBI Taxonomy" id="2768069"/>
    <lineage>
        <taxon>Bacteria</taxon>
        <taxon>Bacillati</taxon>
        <taxon>Actinomycetota</taxon>
        <taxon>Actinomycetes</taxon>
        <taxon>Kitasatosporales</taxon>
        <taxon>Streptomycetaceae</taxon>
        <taxon>Streptomyces</taxon>
    </lineage>
</organism>
<evidence type="ECO:0000313" key="7">
    <source>
        <dbReference type="Proteomes" id="UP000516428"/>
    </source>
</evidence>
<dbReference type="InterPro" id="IPR036390">
    <property type="entry name" value="WH_DNA-bd_sf"/>
</dbReference>
<protein>
    <submittedName>
        <fullName evidence="6">GntR family transcriptional regulator</fullName>
    </submittedName>
</protein>
<dbReference type="GO" id="GO:0003677">
    <property type="term" value="F:DNA binding"/>
    <property type="evidence" value="ECO:0007669"/>
    <property type="project" value="UniProtKB-KW"/>
</dbReference>
<keyword evidence="3" id="KW-0804">Transcription</keyword>
<dbReference type="Proteomes" id="UP000516428">
    <property type="component" value="Chromosome"/>
</dbReference>
<name>A0A7H1BH67_9ACTN</name>
<dbReference type="Gene3D" id="1.20.120.530">
    <property type="entry name" value="GntR ligand-binding domain-like"/>
    <property type="match status" value="1"/>
</dbReference>
<sequence>MTTSSSSSSKLYRNKKPLRDIVREHLRNSIYDGTLPPGTRLVEQELAQQFKVSRLPVREALRILHHEGLVEHLPTRGVVVRTLDRRQVSELYDLREALEVLAARQAAERVAEGAPTRLSAATERAGDAAGAGDASAVHDANSSLHEEITALAGNKLLAETLEPIVGRVDWLRRKVEDFGMIQAEHEALAAAIVAGDPEAAATAARDHVRASRERTLKGLFDS</sequence>
<dbReference type="Pfam" id="PF07729">
    <property type="entry name" value="FCD"/>
    <property type="match status" value="1"/>
</dbReference>
<dbReference type="SUPFAM" id="SSF48008">
    <property type="entry name" value="GntR ligand-binding domain-like"/>
    <property type="match status" value="1"/>
</dbReference>
<evidence type="ECO:0000259" key="5">
    <source>
        <dbReference type="PROSITE" id="PS50949"/>
    </source>
</evidence>
<evidence type="ECO:0000256" key="4">
    <source>
        <dbReference type="SAM" id="MobiDB-lite"/>
    </source>
</evidence>
<dbReference type="SMART" id="SM00895">
    <property type="entry name" value="FCD"/>
    <property type="match status" value="1"/>
</dbReference>
<dbReference type="InterPro" id="IPR000524">
    <property type="entry name" value="Tscrpt_reg_HTH_GntR"/>
</dbReference>
<evidence type="ECO:0000313" key="6">
    <source>
        <dbReference type="EMBL" id="QNS08072.1"/>
    </source>
</evidence>
<dbReference type="RefSeq" id="WP_188340733.1">
    <property type="nucleotide sequence ID" value="NZ_CP061281.1"/>
</dbReference>
<proteinExistence type="predicted"/>
<keyword evidence="7" id="KW-1185">Reference proteome</keyword>
<keyword evidence="1" id="KW-0805">Transcription regulation</keyword>
<evidence type="ECO:0000256" key="2">
    <source>
        <dbReference type="ARBA" id="ARBA00023125"/>
    </source>
</evidence>
<dbReference type="GO" id="GO:0003700">
    <property type="term" value="F:DNA-binding transcription factor activity"/>
    <property type="evidence" value="ECO:0007669"/>
    <property type="project" value="InterPro"/>
</dbReference>
<evidence type="ECO:0000256" key="1">
    <source>
        <dbReference type="ARBA" id="ARBA00023015"/>
    </source>
</evidence>
<reference evidence="6 7" key="1">
    <citation type="submission" date="2020-09" db="EMBL/GenBank/DDBJ databases">
        <title>A novel species.</title>
        <authorList>
            <person name="Gao J."/>
        </authorList>
    </citation>
    <scope>NUCLEOTIDE SEQUENCE [LARGE SCALE GENOMIC DNA]</scope>
    <source>
        <strain evidence="6 7">CRXT-Y-14</strain>
    </source>
</reference>
<dbReference type="PROSITE" id="PS50949">
    <property type="entry name" value="HTH_GNTR"/>
    <property type="match status" value="1"/>
</dbReference>
<dbReference type="InterPro" id="IPR011711">
    <property type="entry name" value="GntR_C"/>
</dbReference>
<dbReference type="KEGG" id="sxn:IAG42_33655"/>
<feature type="compositionally biased region" description="Low complexity" evidence="4">
    <location>
        <begin position="120"/>
        <end position="138"/>
    </location>
</feature>
<keyword evidence="2" id="KW-0238">DNA-binding</keyword>
<evidence type="ECO:0000256" key="3">
    <source>
        <dbReference type="ARBA" id="ARBA00023163"/>
    </source>
</evidence>
<dbReference type="InterPro" id="IPR008920">
    <property type="entry name" value="TF_FadR/GntR_C"/>
</dbReference>
<dbReference type="SMART" id="SM00345">
    <property type="entry name" value="HTH_GNTR"/>
    <property type="match status" value="1"/>
</dbReference>
<feature type="region of interest" description="Disordered" evidence="4">
    <location>
        <begin position="112"/>
        <end position="138"/>
    </location>
</feature>
<feature type="domain" description="HTH gntR-type" evidence="5">
    <location>
        <begin position="16"/>
        <end position="83"/>
    </location>
</feature>
<dbReference type="SUPFAM" id="SSF46785">
    <property type="entry name" value="Winged helix' DNA-binding domain"/>
    <property type="match status" value="1"/>
</dbReference>
<accession>A0A7H1BH67</accession>
<gene>
    <name evidence="6" type="ORF">IAG42_33655</name>
</gene>
<dbReference type="PANTHER" id="PTHR43537">
    <property type="entry name" value="TRANSCRIPTIONAL REGULATOR, GNTR FAMILY"/>
    <property type="match status" value="1"/>
</dbReference>
<dbReference type="Gene3D" id="1.10.10.10">
    <property type="entry name" value="Winged helix-like DNA-binding domain superfamily/Winged helix DNA-binding domain"/>
    <property type="match status" value="1"/>
</dbReference>